<accession>U9SZG5</accession>
<organism evidence="1">
    <name type="scientific">Rhizophagus irregularis (strain DAOM 181602 / DAOM 197198 / MUCL 43194)</name>
    <name type="common">Arbuscular mycorrhizal fungus</name>
    <name type="synonym">Glomus intraradices</name>
    <dbReference type="NCBI Taxonomy" id="747089"/>
    <lineage>
        <taxon>Eukaryota</taxon>
        <taxon>Fungi</taxon>
        <taxon>Fungi incertae sedis</taxon>
        <taxon>Mucoromycota</taxon>
        <taxon>Glomeromycotina</taxon>
        <taxon>Glomeromycetes</taxon>
        <taxon>Glomerales</taxon>
        <taxon>Glomeraceae</taxon>
        <taxon>Rhizophagus</taxon>
    </lineage>
</organism>
<dbReference type="AlphaFoldDB" id="U9SZG5"/>
<evidence type="ECO:0000313" key="1">
    <source>
        <dbReference type="EMBL" id="ERZ99467.1"/>
    </source>
</evidence>
<sequence>MLLLFKDSIINVAAIASAVAIITSITKNKKDKELMIIWIDECRDDIRPDWMILAEMGSKCNCFRDVDRNN</sequence>
<dbReference type="HOGENOM" id="CLU_2759124_0_0_1"/>
<proteinExistence type="predicted"/>
<name>U9SZG5_RHIID</name>
<protein>
    <submittedName>
        <fullName evidence="1">Uncharacterized protein</fullName>
    </submittedName>
</protein>
<gene>
    <name evidence="1" type="ORF">GLOINDRAFT_9461</name>
</gene>
<reference evidence="1" key="1">
    <citation type="submission" date="2013-07" db="EMBL/GenBank/DDBJ databases">
        <title>The genome of an arbuscular mycorrhizal fungus provides insights into the evolution of the oldest plant symbiosis.</title>
        <authorList>
            <consortium name="DOE Joint Genome Institute"/>
            <person name="Tisserant E."/>
            <person name="Malbreil M."/>
            <person name="Kuo A."/>
            <person name="Kohler A."/>
            <person name="Symeonidi A."/>
            <person name="Balestrini R."/>
            <person name="Charron P."/>
            <person name="Duensing N."/>
            <person name="Frei-dit-Frey N."/>
            <person name="Gianinazzi-Pearson V."/>
            <person name="Gilbert B."/>
            <person name="Handa Y."/>
            <person name="Hijri M."/>
            <person name="Kaul R."/>
            <person name="Kawaguchi M."/>
            <person name="Krajinski F."/>
            <person name="Lammers P."/>
            <person name="Lapierre D."/>
            <person name="Masclaux F.G."/>
            <person name="Murat C."/>
            <person name="Morin E."/>
            <person name="Ndikumana S."/>
            <person name="Pagni M."/>
            <person name="Petitpierre D."/>
            <person name="Requena N."/>
            <person name="Rosikiewicz P."/>
            <person name="Riley R."/>
            <person name="Saito K."/>
            <person name="San Clemente H."/>
            <person name="Shapiro H."/>
            <person name="van Tuinen D."/>
            <person name="Becard G."/>
            <person name="Bonfante P."/>
            <person name="Paszkowski U."/>
            <person name="Shachar-Hill Y."/>
            <person name="Young J.P."/>
            <person name="Sanders I.R."/>
            <person name="Henrissat B."/>
            <person name="Rensing S.A."/>
            <person name="Grigoriev I.V."/>
            <person name="Corradi N."/>
            <person name="Roux C."/>
            <person name="Martin F."/>
        </authorList>
    </citation>
    <scope>NUCLEOTIDE SEQUENCE</scope>
    <source>
        <strain evidence="1">DAOM 197198</strain>
    </source>
</reference>
<dbReference type="EMBL" id="KI297940">
    <property type="protein sequence ID" value="ERZ99467.1"/>
    <property type="molecule type" value="Genomic_DNA"/>
</dbReference>